<dbReference type="Proteomes" id="UP000252893">
    <property type="component" value="Unassembled WGS sequence"/>
</dbReference>
<dbReference type="EMBL" id="QNRH01000016">
    <property type="protein sequence ID" value="RBO89283.1"/>
    <property type="molecule type" value="Genomic_DNA"/>
</dbReference>
<dbReference type="InterPro" id="IPR010982">
    <property type="entry name" value="Lambda_DNA-bd_dom_sf"/>
</dbReference>
<evidence type="ECO:0000313" key="3">
    <source>
        <dbReference type="Proteomes" id="UP000252893"/>
    </source>
</evidence>
<sequence length="89" mass="10170">MLQKWLVHRNMTAEELSQALDTSKSVISKLMNGKQRYNQDWLEKIAYVLRCDVPSLFKDPANPSLDDIYSALSNEDKVRALAILKTLTS</sequence>
<keyword evidence="2" id="KW-0238">DNA-binding</keyword>
<comment type="caution">
    <text evidence="2">The sequence shown here is derived from an EMBL/GenBank/DDBJ whole genome shotgun (WGS) entry which is preliminary data.</text>
</comment>
<name>A0A366DGT9_9HYPH</name>
<dbReference type="GO" id="GO:0003677">
    <property type="term" value="F:DNA binding"/>
    <property type="evidence" value="ECO:0007669"/>
    <property type="project" value="UniProtKB-KW"/>
</dbReference>
<dbReference type="InterPro" id="IPR001387">
    <property type="entry name" value="Cro/C1-type_HTH"/>
</dbReference>
<organism evidence="2 3">
    <name type="scientific">Pseudochrobactrum asaccharolyticum</name>
    <dbReference type="NCBI Taxonomy" id="354351"/>
    <lineage>
        <taxon>Bacteria</taxon>
        <taxon>Pseudomonadati</taxon>
        <taxon>Pseudomonadota</taxon>
        <taxon>Alphaproteobacteria</taxon>
        <taxon>Hyphomicrobiales</taxon>
        <taxon>Brucellaceae</taxon>
        <taxon>Pseudochrobactrum</taxon>
    </lineage>
</organism>
<keyword evidence="3" id="KW-1185">Reference proteome</keyword>
<evidence type="ECO:0000313" key="2">
    <source>
        <dbReference type="EMBL" id="RBO89283.1"/>
    </source>
</evidence>
<dbReference type="PROSITE" id="PS50943">
    <property type="entry name" value="HTH_CROC1"/>
    <property type="match status" value="1"/>
</dbReference>
<dbReference type="Gene3D" id="1.10.260.40">
    <property type="entry name" value="lambda repressor-like DNA-binding domains"/>
    <property type="match status" value="1"/>
</dbReference>
<gene>
    <name evidence="2" type="ORF">DFR47_11611</name>
</gene>
<dbReference type="AlphaFoldDB" id="A0A366DGT9"/>
<dbReference type="SMART" id="SM00530">
    <property type="entry name" value="HTH_XRE"/>
    <property type="match status" value="1"/>
</dbReference>
<feature type="domain" description="HTH cro/C1-type" evidence="1">
    <location>
        <begin position="2"/>
        <end position="56"/>
    </location>
</feature>
<dbReference type="SUPFAM" id="SSF47413">
    <property type="entry name" value="lambda repressor-like DNA-binding domains"/>
    <property type="match status" value="1"/>
</dbReference>
<proteinExistence type="predicted"/>
<dbReference type="CDD" id="cd00093">
    <property type="entry name" value="HTH_XRE"/>
    <property type="match status" value="1"/>
</dbReference>
<protein>
    <submittedName>
        <fullName evidence="2">Cro/C1-type helix-turn-helix DNA-binding protein</fullName>
    </submittedName>
</protein>
<accession>A0A366DGT9</accession>
<evidence type="ECO:0000259" key="1">
    <source>
        <dbReference type="PROSITE" id="PS50943"/>
    </source>
</evidence>
<reference evidence="2 3" key="1">
    <citation type="submission" date="2018-06" db="EMBL/GenBank/DDBJ databases">
        <title>Genomic Encyclopedia of Type Strains, Phase IV (KMG-IV): sequencing the most valuable type-strain genomes for metagenomic binning, comparative biology and taxonomic classification.</title>
        <authorList>
            <person name="Goeker M."/>
        </authorList>
    </citation>
    <scope>NUCLEOTIDE SEQUENCE [LARGE SCALE GENOMIC DNA]</scope>
    <source>
        <strain evidence="2 3">DSM 25619</strain>
    </source>
</reference>
<dbReference type="Pfam" id="PF13443">
    <property type="entry name" value="HTH_26"/>
    <property type="match status" value="1"/>
</dbReference>